<accession>A0A0A5G1K2</accession>
<feature type="transmembrane region" description="Helical" evidence="1">
    <location>
        <begin position="7"/>
        <end position="24"/>
    </location>
</feature>
<keyword evidence="3" id="KW-1185">Reference proteome</keyword>
<gene>
    <name evidence="2" type="ORF">N784_11425</name>
</gene>
<dbReference type="RefSeq" id="WP_036835867.1">
    <property type="nucleotide sequence ID" value="NZ_AVPG01000028.1"/>
</dbReference>
<proteinExistence type="predicted"/>
<reference evidence="2 3" key="1">
    <citation type="submission" date="2013-08" db="EMBL/GenBank/DDBJ databases">
        <authorList>
            <person name="Huang J."/>
            <person name="Wang G."/>
        </authorList>
    </citation>
    <scope>NUCLEOTIDE SEQUENCE [LARGE SCALE GENOMIC DNA]</scope>
    <source>
        <strain evidence="2 3">JSM 072002</strain>
    </source>
</reference>
<dbReference type="AlphaFoldDB" id="A0A0A5G1K2"/>
<sequence length="1062" mass="124452">MKRFYMIVFILLCLIVTPIVLWFVQPSKQVNVAILDKTVPTSSYREHQGLTWVLNYLSYQNEQGETFDVAEDYFGFIPNEEEQSYSTNELPEHLSSYDVIYLADTYGVYEEDVPWHQNTREGARSSKIYGGLQANEWSSILNRLSQDEKSLFIAEFNTFASPTNEEVRSDVTDYLGVDWSGWTGRYFDELNPEKNKEIPQWIVDEYGDKWKYEGAGFVLVNDLDYEVVVLEDKAHVKEEGIHVQFTEQGEATFGLKESSNYNYWFDIVTPKAGTDVLAQYEWNLTEDGEEILKQHQIPTQFAAVLTNEKGAASNYYFAGDFNDIKKVPTFYQMKGLSNLYSFVQKFSEDAFYWSAYVPMMEAILEDFEEKPKMKESKQRSSELEYYSRVNQDTFEVLMDDEWVPLPIKGVNIGMGKPGYFPGEAAITEDEYYNWFVQIGEMNANTIRVYTLHPPGFYNALARYNESHEDKIYVFHGVWINEEKLEESLDAFEEENLQDFQEEMKTIADVIHGNKIVEPEPGHASGFYNADISEYVIGWVLGIEWYPFMVENTNKEHQEMNDYEGTYFETKQAQPFEVWLAQQMDLMVQYEKEKYNAIRPMSFTNWVTTDILDHPSEPNEQEDMVSVDPNVIYAKNDMKKTGQFASYHVYPYYPDMFNYEEDYLHYEDHRGEKNSYAAYLHEMNEAHRLPLLIAEFGLPSSRGLTHENPFGWNQGFLSEQQQGEIISHLYEDMMAEHLLGGLIFTWQDEWFKRTWNTMDYDNPDRRPYWSNAQTNEQQFGLLSFDRHKIRIDGATDEWETNAMYKKDDGVLEELYVDHDERYLYMRIEYDETNQEYPIILLDVIPNQGNTFIEGREGVAFSNGVDFIINLEEEQSRIKVDAYYDAHTYHYGHELELLPEQPPVPTINSGKFIGMHYALNKELFIPSQNRTIPFQSYETGKLKEGNGNPDSDNYHSLADYYKTNNGTIELRIPWLLLQAKDPSQKEFTGNLYKNGLNASVKIDEINVGTLLYDEQDQLIDTFPEVTDGKLTEMKGYRWENWDLPQHEARLKQSYYIVQQLFKEY</sequence>
<protein>
    <recommendedName>
        <fullName evidence="4">Family 2 glycosyl transferase</fullName>
    </recommendedName>
</protein>
<dbReference type="SUPFAM" id="SSF51445">
    <property type="entry name" value="(Trans)glycosidases"/>
    <property type="match status" value="1"/>
</dbReference>
<keyword evidence="1" id="KW-1133">Transmembrane helix</keyword>
<keyword evidence="1" id="KW-0812">Transmembrane</keyword>
<dbReference type="eggNOG" id="COG0457">
    <property type="taxonomic scope" value="Bacteria"/>
</dbReference>
<comment type="caution">
    <text evidence="2">The sequence shown here is derived from an EMBL/GenBank/DDBJ whole genome shotgun (WGS) entry which is preliminary data.</text>
</comment>
<dbReference type="OrthoDB" id="916275at2"/>
<dbReference type="InterPro" id="IPR017853">
    <property type="entry name" value="GH"/>
</dbReference>
<evidence type="ECO:0000256" key="1">
    <source>
        <dbReference type="SAM" id="Phobius"/>
    </source>
</evidence>
<dbReference type="Proteomes" id="UP000030401">
    <property type="component" value="Unassembled WGS sequence"/>
</dbReference>
<dbReference type="EMBL" id="AVPG01000028">
    <property type="protein sequence ID" value="KGX84978.1"/>
    <property type="molecule type" value="Genomic_DNA"/>
</dbReference>
<evidence type="ECO:0000313" key="2">
    <source>
        <dbReference type="EMBL" id="KGX84978.1"/>
    </source>
</evidence>
<evidence type="ECO:0008006" key="4">
    <source>
        <dbReference type="Google" id="ProtNLM"/>
    </source>
</evidence>
<keyword evidence="1" id="KW-0472">Membrane</keyword>
<name>A0A0A5G1K2_9BACI</name>
<dbReference type="STRING" id="1385512.N784_11425"/>
<evidence type="ECO:0000313" key="3">
    <source>
        <dbReference type="Proteomes" id="UP000030401"/>
    </source>
</evidence>
<organism evidence="2 3">
    <name type="scientific">Pontibacillus litoralis JSM 072002</name>
    <dbReference type="NCBI Taxonomy" id="1385512"/>
    <lineage>
        <taxon>Bacteria</taxon>
        <taxon>Bacillati</taxon>
        <taxon>Bacillota</taxon>
        <taxon>Bacilli</taxon>
        <taxon>Bacillales</taxon>
        <taxon>Bacillaceae</taxon>
        <taxon>Pontibacillus</taxon>
    </lineage>
</organism>
<dbReference type="Gene3D" id="3.20.20.80">
    <property type="entry name" value="Glycosidases"/>
    <property type="match status" value="1"/>
</dbReference>